<dbReference type="PATRIC" id="fig|1300345.3.peg.859"/>
<feature type="chain" id="PRO_5001996704" description="TonB C-terminal domain-containing protein" evidence="1">
    <location>
        <begin position="23"/>
        <end position="160"/>
    </location>
</feature>
<evidence type="ECO:0000313" key="2">
    <source>
        <dbReference type="EMBL" id="KGQ19782.1"/>
    </source>
</evidence>
<evidence type="ECO:0008006" key="4">
    <source>
        <dbReference type="Google" id="ProtNLM"/>
    </source>
</evidence>
<comment type="caution">
    <text evidence="2">The sequence shown here is derived from an EMBL/GenBank/DDBJ whole genome shotgun (WGS) entry which is preliminary data.</text>
</comment>
<organism evidence="2 3">
    <name type="scientific">Lysobacter dokdonensis DS-58</name>
    <dbReference type="NCBI Taxonomy" id="1300345"/>
    <lineage>
        <taxon>Bacteria</taxon>
        <taxon>Pseudomonadati</taxon>
        <taxon>Pseudomonadota</taxon>
        <taxon>Gammaproteobacteria</taxon>
        <taxon>Lysobacterales</taxon>
        <taxon>Lysobacteraceae</taxon>
        <taxon>Noviluteimonas</taxon>
    </lineage>
</organism>
<evidence type="ECO:0000313" key="3">
    <source>
        <dbReference type="Proteomes" id="UP000030518"/>
    </source>
</evidence>
<dbReference type="RefSeq" id="WP_036166571.1">
    <property type="nucleotide sequence ID" value="NZ_JRKJ01000005.1"/>
</dbReference>
<proteinExistence type="predicted"/>
<feature type="signal peptide" evidence="1">
    <location>
        <begin position="1"/>
        <end position="22"/>
    </location>
</feature>
<keyword evidence="1" id="KW-0732">Signal</keyword>
<sequence>MRRNCIVACAALLFASPIVAHAEKIGRWEVIDTGKHRHTFNAAGVLTMEVRISPDGRILEAHPAQCTVTARKPGVPYFKICAMFERHAAKVARKWKAEYRPVPGEAMPTVSENATMPIAFRIGKRGRDQEGEVRAAWRTAYESPYRAAPWHGEEELASRD</sequence>
<keyword evidence="3" id="KW-1185">Reference proteome</keyword>
<name>A0A0A2WM31_9GAMM</name>
<dbReference type="EMBL" id="JRKJ01000005">
    <property type="protein sequence ID" value="KGQ19782.1"/>
    <property type="molecule type" value="Genomic_DNA"/>
</dbReference>
<protein>
    <recommendedName>
        <fullName evidence="4">TonB C-terminal domain-containing protein</fullName>
    </recommendedName>
</protein>
<evidence type="ECO:0000256" key="1">
    <source>
        <dbReference type="SAM" id="SignalP"/>
    </source>
</evidence>
<dbReference type="Proteomes" id="UP000030518">
    <property type="component" value="Unassembled WGS sequence"/>
</dbReference>
<dbReference type="AlphaFoldDB" id="A0A0A2WM31"/>
<dbReference type="STRING" id="1300345.LF41_2284"/>
<accession>A0A0A2WM31</accession>
<gene>
    <name evidence="2" type="ORF">LF41_2284</name>
</gene>
<reference evidence="2 3" key="1">
    <citation type="submission" date="2014-09" db="EMBL/GenBank/DDBJ databases">
        <title>Genome sequences of Lysobacter dokdonensis DS-58.</title>
        <authorList>
            <person name="Kim J.F."/>
            <person name="Kwak M.-J."/>
        </authorList>
    </citation>
    <scope>NUCLEOTIDE SEQUENCE [LARGE SCALE GENOMIC DNA]</scope>
    <source>
        <strain evidence="2 3">DS-58</strain>
    </source>
</reference>